<feature type="compositionally biased region" description="Low complexity" evidence="2">
    <location>
        <begin position="350"/>
        <end position="371"/>
    </location>
</feature>
<feature type="region of interest" description="Disordered" evidence="2">
    <location>
        <begin position="413"/>
        <end position="445"/>
    </location>
</feature>
<dbReference type="OMA" id="RQSINMM"/>
<accession>A0A7I4Y8D5</accession>
<feature type="compositionally biased region" description="Basic residues" evidence="2">
    <location>
        <begin position="604"/>
        <end position="615"/>
    </location>
</feature>
<organism evidence="4 5">
    <name type="scientific">Haemonchus contortus</name>
    <name type="common">Barber pole worm</name>
    <dbReference type="NCBI Taxonomy" id="6289"/>
    <lineage>
        <taxon>Eukaryota</taxon>
        <taxon>Metazoa</taxon>
        <taxon>Ecdysozoa</taxon>
        <taxon>Nematoda</taxon>
        <taxon>Chromadorea</taxon>
        <taxon>Rhabditida</taxon>
        <taxon>Rhabditina</taxon>
        <taxon>Rhabditomorpha</taxon>
        <taxon>Strongyloidea</taxon>
        <taxon>Trichostrongylidae</taxon>
        <taxon>Haemonchus</taxon>
    </lineage>
</organism>
<dbReference type="Pfam" id="PF24237">
    <property type="entry name" value="INO80E"/>
    <property type="match status" value="1"/>
</dbReference>
<feature type="coiled-coil region" evidence="1">
    <location>
        <begin position="550"/>
        <end position="577"/>
    </location>
</feature>
<feature type="compositionally biased region" description="Polar residues" evidence="2">
    <location>
        <begin position="329"/>
        <end position="342"/>
    </location>
</feature>
<feature type="compositionally biased region" description="Low complexity" evidence="2">
    <location>
        <begin position="146"/>
        <end position="160"/>
    </location>
</feature>
<dbReference type="InterPro" id="IPR026678">
    <property type="entry name" value="INO80E"/>
</dbReference>
<feature type="compositionally biased region" description="Polar residues" evidence="2">
    <location>
        <begin position="120"/>
        <end position="135"/>
    </location>
</feature>
<dbReference type="PANTHER" id="PTHR21812:SF1">
    <property type="entry name" value="INO80 COMPLEX SUBUNIT E"/>
    <property type="match status" value="1"/>
</dbReference>
<feature type="region of interest" description="Disordered" evidence="2">
    <location>
        <begin position="268"/>
        <end position="294"/>
    </location>
</feature>
<feature type="region of interest" description="Disordered" evidence="2">
    <location>
        <begin position="481"/>
        <end position="500"/>
    </location>
</feature>
<dbReference type="OrthoDB" id="5977486at2759"/>
<feature type="region of interest" description="Disordered" evidence="2">
    <location>
        <begin position="584"/>
        <end position="650"/>
    </location>
</feature>
<feature type="compositionally biased region" description="Polar residues" evidence="2">
    <location>
        <begin position="778"/>
        <end position="798"/>
    </location>
</feature>
<sequence>MSEPESRLPTPGRIPPGTTTVGALPPLTLPPPRLDPLAGISSVHHSYASPSLGTQMMPSPILQSGMMSPVSAQSPISHQMVSPQQKSQPVSLAGGQVPQQQHLQDLRRQSINMMHPQEQMRGQFSHTVTTVPSNKRPNEMGRQIQSVPSSPASLAVSTPPQSVQARHGSLDAQPSPGSGSVGNPSPSYSNHSSPSVVQLHNGHGPPSSYVQSSTMHSHGVQPAARFSSIPSQDHLQHQVTIGSLSSGTNKQVFQHDVMSRPVGTPLVAASPQQRSIAAAPQLPQPPSSQTPSLLQQQLCSRPSRVSSHAAAAPGGQSNVLIQQQPLPQISVGPTQQNGQQCNPKPRAIPSQETLSRQLQSTSSAQQQQQQQHVVMGLLHGAQLQQQQADGVAGYGCANVSNPHVRQILASRTPQVLTGPPGPGPSSAQHVVASLPQTSSPPRMSPSTLQQQVVVPHGILPSQANLPLRSVLAAQHQLSQQQLLQQQRQPPQVQVQQAQPQQPLRLAGRMVGTASGALATLYDTEKSAPALTNKDAYRMLKRRFKYLVYENECYQEELRNLQRKLLKLSRDKNFLLDRLGQFEKFSESSDEDSDASNKTCDEKPKPKKRIRPSQRKRAADESGEGTSVVKRAVEESNASSPSPSESPILDPRSTAFVSAAPAQQTMQPYKHQTNPMAAPCERMTGSYTVTSQGIAGAQPQQQVLRSTLARVVPSTMLAQQQSVQQPQSSSSRAVVDTRPIMAKVRVESTSLTSAPTVYQSEQQRQAPLPKKGVPRDSHSAQPPSTEFTQTSQEGLSRNPLNGDDHTPSSMDVLGPSVSMAPAPLDPCRSAHPGPSMSSYPMLNGLLPEASNVVDCKEESNAGTILTPTTSQYR</sequence>
<dbReference type="WBParaSite" id="HCON_00066480-00001">
    <property type="protein sequence ID" value="HCON_00066480-00001"/>
    <property type="gene ID" value="HCON_00066480"/>
</dbReference>
<proteinExistence type="predicted"/>
<evidence type="ECO:0000259" key="3">
    <source>
        <dbReference type="Pfam" id="PF24237"/>
    </source>
</evidence>
<feature type="compositionally biased region" description="Low complexity" evidence="2">
    <location>
        <begin position="174"/>
        <end position="195"/>
    </location>
</feature>
<reference evidence="5" key="1">
    <citation type="submission" date="2020-12" db="UniProtKB">
        <authorList>
            <consortium name="WormBaseParasite"/>
        </authorList>
    </citation>
    <scope>IDENTIFICATION</scope>
    <source>
        <strain evidence="5">MHco3</strain>
    </source>
</reference>
<dbReference type="GO" id="GO:0031011">
    <property type="term" value="C:Ino80 complex"/>
    <property type="evidence" value="ECO:0007669"/>
    <property type="project" value="InterPro"/>
</dbReference>
<evidence type="ECO:0000256" key="2">
    <source>
        <dbReference type="SAM" id="MobiDB-lite"/>
    </source>
</evidence>
<evidence type="ECO:0000313" key="5">
    <source>
        <dbReference type="WBParaSite" id="HCON_00066480-00001"/>
    </source>
</evidence>
<evidence type="ECO:0000256" key="1">
    <source>
        <dbReference type="SAM" id="Coils"/>
    </source>
</evidence>
<feature type="compositionally biased region" description="Low complexity" evidence="2">
    <location>
        <begin position="634"/>
        <end position="646"/>
    </location>
</feature>
<feature type="compositionally biased region" description="Polar residues" evidence="2">
    <location>
        <begin position="48"/>
        <end position="90"/>
    </location>
</feature>
<feature type="region of interest" description="Disordered" evidence="2">
    <location>
        <begin position="120"/>
        <end position="227"/>
    </location>
</feature>
<feature type="region of interest" description="Disordered" evidence="2">
    <location>
        <begin position="745"/>
        <end position="842"/>
    </location>
</feature>
<feature type="region of interest" description="Disordered" evidence="2">
    <location>
        <begin position="1"/>
        <end position="102"/>
    </location>
</feature>
<feature type="compositionally biased region" description="Polar residues" evidence="2">
    <location>
        <begin position="434"/>
        <end position="445"/>
    </location>
</feature>
<feature type="compositionally biased region" description="Low complexity" evidence="2">
    <location>
        <begin position="9"/>
        <end position="26"/>
    </location>
</feature>
<feature type="domain" description="INO80 complex subunit E N-terminal" evidence="3">
    <location>
        <begin position="533"/>
        <end position="578"/>
    </location>
</feature>
<dbReference type="AlphaFoldDB" id="A0A7I4Y8D5"/>
<dbReference type="PANTHER" id="PTHR21812">
    <property type="entry name" value="INO80 COMPLEX SUBUNIT E"/>
    <property type="match status" value="1"/>
</dbReference>
<keyword evidence="4" id="KW-1185">Reference proteome</keyword>
<feature type="compositionally biased region" description="Polar residues" evidence="2">
    <location>
        <begin position="746"/>
        <end position="764"/>
    </location>
</feature>
<dbReference type="InterPro" id="IPR056515">
    <property type="entry name" value="INO80E_N"/>
</dbReference>
<protein>
    <submittedName>
        <fullName evidence="5">PAX-interacting protein 1</fullName>
    </submittedName>
</protein>
<name>A0A7I4Y8D5_HAECO</name>
<feature type="region of interest" description="Disordered" evidence="2">
    <location>
        <begin position="329"/>
        <end position="371"/>
    </location>
</feature>
<dbReference type="Proteomes" id="UP000025227">
    <property type="component" value="Unplaced"/>
</dbReference>
<evidence type="ECO:0000313" key="4">
    <source>
        <dbReference type="Proteomes" id="UP000025227"/>
    </source>
</evidence>
<keyword evidence="1" id="KW-0175">Coiled coil</keyword>
<dbReference type="GO" id="GO:0006338">
    <property type="term" value="P:chromatin remodeling"/>
    <property type="evidence" value="ECO:0007669"/>
    <property type="project" value="InterPro"/>
</dbReference>